<evidence type="ECO:0000313" key="2">
    <source>
        <dbReference type="EMBL" id="SUH40287.1"/>
    </source>
</evidence>
<gene>
    <name evidence="2" type="primary">yjeH_2</name>
    <name evidence="2" type="ORF">NCTC8261_06671</name>
</gene>
<evidence type="ECO:0000313" key="3">
    <source>
        <dbReference type="Proteomes" id="UP000254712"/>
    </source>
</evidence>
<sequence length="187" mass="20658">MLAGAIYWACTAVVLHFGVYSDKIAATASLPLIIVHLFGIQALWVACIIGYLTCFASLNVYAQSFARLIWTQMQYQPDHYLAQLSPGRLPLHALNVILVCCCVSSLVVYALKINLNALIVYANGIFIMLYLLVCWRLSTVERALLCTGGDGLSTVPVIAAMLGWKSLYAIIMLAALWLFLPKRKRMA</sequence>
<name>A0A379X1R7_SALET</name>
<feature type="transmembrane region" description="Helical" evidence="1">
    <location>
        <begin position="6"/>
        <end position="21"/>
    </location>
</feature>
<keyword evidence="1" id="KW-0812">Transmembrane</keyword>
<dbReference type="Proteomes" id="UP000254712">
    <property type="component" value="Unassembled WGS sequence"/>
</dbReference>
<proteinExistence type="predicted"/>
<feature type="transmembrane region" description="Helical" evidence="1">
    <location>
        <begin position="33"/>
        <end position="58"/>
    </location>
</feature>
<keyword evidence="1" id="KW-1133">Transmembrane helix</keyword>
<reference evidence="2 3" key="1">
    <citation type="submission" date="2018-06" db="EMBL/GenBank/DDBJ databases">
        <authorList>
            <consortium name="Pathogen Informatics"/>
            <person name="Doyle S."/>
        </authorList>
    </citation>
    <scope>NUCLEOTIDE SEQUENCE [LARGE SCALE GENOMIC DNA]</scope>
    <source>
        <strain evidence="2 3">NCTC8261</strain>
    </source>
</reference>
<evidence type="ECO:0000256" key="1">
    <source>
        <dbReference type="SAM" id="Phobius"/>
    </source>
</evidence>
<organism evidence="2 3">
    <name type="scientific">Salmonella enterica I</name>
    <dbReference type="NCBI Taxonomy" id="59201"/>
    <lineage>
        <taxon>Bacteria</taxon>
        <taxon>Pseudomonadati</taxon>
        <taxon>Pseudomonadota</taxon>
        <taxon>Gammaproteobacteria</taxon>
        <taxon>Enterobacterales</taxon>
        <taxon>Enterobacteriaceae</taxon>
        <taxon>Salmonella</taxon>
    </lineage>
</organism>
<feature type="transmembrane region" description="Helical" evidence="1">
    <location>
        <begin position="91"/>
        <end position="111"/>
    </location>
</feature>
<dbReference type="AlphaFoldDB" id="A0A379X1R7"/>
<keyword evidence="1" id="KW-0472">Membrane</keyword>
<protein>
    <submittedName>
        <fullName evidence="2">Transporter</fullName>
    </submittedName>
</protein>
<feature type="transmembrane region" description="Helical" evidence="1">
    <location>
        <begin position="118"/>
        <end position="138"/>
    </location>
</feature>
<feature type="transmembrane region" description="Helical" evidence="1">
    <location>
        <begin position="158"/>
        <end position="180"/>
    </location>
</feature>
<accession>A0A379X1R7</accession>
<dbReference type="EMBL" id="UGXT01000002">
    <property type="protein sequence ID" value="SUH40287.1"/>
    <property type="molecule type" value="Genomic_DNA"/>
</dbReference>